<keyword evidence="3" id="KW-0238">DNA-binding</keyword>
<reference evidence="6" key="1">
    <citation type="submission" date="2025-08" db="UniProtKB">
        <authorList>
            <consortium name="Ensembl"/>
        </authorList>
    </citation>
    <scope>IDENTIFICATION</scope>
</reference>
<dbReference type="PANTHER" id="PTHR12081">
    <property type="entry name" value="TRANSCRIPTION FACTOR E2F"/>
    <property type="match status" value="1"/>
</dbReference>
<keyword evidence="4" id="KW-0804">Transcription</keyword>
<proteinExistence type="inferred from homology"/>
<accession>A0A8C7EAM9</accession>
<evidence type="ECO:0000256" key="4">
    <source>
        <dbReference type="ARBA" id="ARBA00023163"/>
    </source>
</evidence>
<dbReference type="Ensembl" id="ENSNPET00000006067.1">
    <property type="protein sequence ID" value="ENSNPEP00000005920.1"/>
    <property type="gene ID" value="ENSNPEG00000004453.1"/>
</dbReference>
<dbReference type="Pfam" id="PF16421">
    <property type="entry name" value="E2F_CC-MB"/>
    <property type="match status" value="1"/>
</dbReference>
<sequence>PGCSGCRSAKQQALRQELAGLARTERTLDRLLQDCTLQLKGLPCSLAFSYTLCVRTLAYVTYQDLRAMGSFKEQTVMAVKAPPETRLEVPDFQELQLHLRSSQGPIEVYLCPEEAPEEPGTEEPVPAAHRDGLSAPVLPCSPEPPRVEAGLLGSPRHLLQHTEDQLPCTPPRLHAGPFVAFSPPLAHDDYLWGLDGGEGVGDLFEAYDLGDLLAWTLVCENVFY</sequence>
<dbReference type="PANTHER" id="PTHR12081:SF50">
    <property type="entry name" value="TRANSCRIPTION FACTOR E2F2"/>
    <property type="match status" value="1"/>
</dbReference>
<evidence type="ECO:0000256" key="3">
    <source>
        <dbReference type="ARBA" id="ARBA00023125"/>
    </source>
</evidence>
<comment type="similarity">
    <text evidence="1">Belongs to the E2F/DP family.</text>
</comment>
<dbReference type="GO" id="GO:0090575">
    <property type="term" value="C:RNA polymerase II transcription regulator complex"/>
    <property type="evidence" value="ECO:0007669"/>
    <property type="project" value="TreeGrafter"/>
</dbReference>
<keyword evidence="2" id="KW-0805">Transcription regulation</keyword>
<dbReference type="AlphaFoldDB" id="A0A8C7EAM9"/>
<protein>
    <submittedName>
        <fullName evidence="6">E2F transcription factor 2</fullName>
    </submittedName>
</protein>
<dbReference type="Gene3D" id="6.10.250.540">
    <property type="match status" value="1"/>
</dbReference>
<evidence type="ECO:0000313" key="7">
    <source>
        <dbReference type="Proteomes" id="UP000694420"/>
    </source>
</evidence>
<evidence type="ECO:0000313" key="6">
    <source>
        <dbReference type="Ensembl" id="ENSNPEP00000005920.1"/>
    </source>
</evidence>
<dbReference type="InterPro" id="IPR032198">
    <property type="entry name" value="E2F_CC-MB"/>
</dbReference>
<dbReference type="CDD" id="cd14660">
    <property type="entry name" value="E2F_DD"/>
    <property type="match status" value="1"/>
</dbReference>
<dbReference type="Proteomes" id="UP000694420">
    <property type="component" value="Unplaced"/>
</dbReference>
<dbReference type="SUPFAM" id="SSF144074">
    <property type="entry name" value="E2F-DP heterodimerization region"/>
    <property type="match status" value="1"/>
</dbReference>
<dbReference type="InterPro" id="IPR015633">
    <property type="entry name" value="E2F"/>
</dbReference>
<evidence type="ECO:0000256" key="2">
    <source>
        <dbReference type="ARBA" id="ARBA00023015"/>
    </source>
</evidence>
<evidence type="ECO:0000259" key="5">
    <source>
        <dbReference type="Pfam" id="PF16421"/>
    </source>
</evidence>
<name>A0A8C7EAM9_NOTPE</name>
<keyword evidence="7" id="KW-1185">Reference proteome</keyword>
<dbReference type="InterPro" id="IPR037241">
    <property type="entry name" value="E2F-DP_heterodim"/>
</dbReference>
<dbReference type="GO" id="GO:0046983">
    <property type="term" value="F:protein dimerization activity"/>
    <property type="evidence" value="ECO:0007669"/>
    <property type="project" value="InterPro"/>
</dbReference>
<organism evidence="6 7">
    <name type="scientific">Nothoprocta perdicaria</name>
    <name type="common">Chilean tinamou</name>
    <name type="synonym">Crypturus perdicarius</name>
    <dbReference type="NCBI Taxonomy" id="30464"/>
    <lineage>
        <taxon>Eukaryota</taxon>
        <taxon>Metazoa</taxon>
        <taxon>Chordata</taxon>
        <taxon>Craniata</taxon>
        <taxon>Vertebrata</taxon>
        <taxon>Euteleostomi</taxon>
        <taxon>Archelosauria</taxon>
        <taxon>Archosauria</taxon>
        <taxon>Dinosauria</taxon>
        <taxon>Saurischia</taxon>
        <taxon>Theropoda</taxon>
        <taxon>Coelurosauria</taxon>
        <taxon>Aves</taxon>
        <taxon>Palaeognathae</taxon>
        <taxon>Tinamiformes</taxon>
        <taxon>Tinamidae</taxon>
        <taxon>Nothoprocta</taxon>
    </lineage>
</organism>
<dbReference type="GO" id="GO:0000981">
    <property type="term" value="F:DNA-binding transcription factor activity, RNA polymerase II-specific"/>
    <property type="evidence" value="ECO:0007669"/>
    <property type="project" value="TreeGrafter"/>
</dbReference>
<reference evidence="6" key="2">
    <citation type="submission" date="2025-09" db="UniProtKB">
        <authorList>
            <consortium name="Ensembl"/>
        </authorList>
    </citation>
    <scope>IDENTIFICATION</scope>
</reference>
<dbReference type="GO" id="GO:0000978">
    <property type="term" value="F:RNA polymerase II cis-regulatory region sequence-specific DNA binding"/>
    <property type="evidence" value="ECO:0007669"/>
    <property type="project" value="InterPro"/>
</dbReference>
<feature type="domain" description="E2F transcription factor CC-MB" evidence="5">
    <location>
        <begin position="14"/>
        <end position="112"/>
    </location>
</feature>
<evidence type="ECO:0000256" key="1">
    <source>
        <dbReference type="ARBA" id="ARBA00010940"/>
    </source>
</evidence>